<comment type="caution">
    <text evidence="11">The sequence shown here is derived from an EMBL/GenBank/DDBJ whole genome shotgun (WGS) entry which is preliminary data.</text>
</comment>
<dbReference type="Pfam" id="PF00809">
    <property type="entry name" value="Pterin_bind"/>
    <property type="match status" value="1"/>
</dbReference>
<dbReference type="PROSITE" id="PS00793">
    <property type="entry name" value="DHPS_2"/>
    <property type="match status" value="1"/>
</dbReference>
<keyword evidence="7 9" id="KW-0460">Magnesium</keyword>
<evidence type="ECO:0000256" key="6">
    <source>
        <dbReference type="ARBA" id="ARBA00022723"/>
    </source>
</evidence>
<dbReference type="Proteomes" id="UP001620597">
    <property type="component" value="Unassembled WGS sequence"/>
</dbReference>
<dbReference type="CDD" id="cd00739">
    <property type="entry name" value="DHPS"/>
    <property type="match status" value="1"/>
</dbReference>
<feature type="domain" description="Pterin-binding" evidence="10">
    <location>
        <begin position="20"/>
        <end position="273"/>
    </location>
</feature>
<keyword evidence="12" id="KW-1185">Reference proteome</keyword>
<dbReference type="SUPFAM" id="SSF51717">
    <property type="entry name" value="Dihydropteroate synthetase-like"/>
    <property type="match status" value="1"/>
</dbReference>
<evidence type="ECO:0000313" key="12">
    <source>
        <dbReference type="Proteomes" id="UP001620597"/>
    </source>
</evidence>
<dbReference type="Gene3D" id="3.20.20.20">
    <property type="entry name" value="Dihydropteroate synthase-like"/>
    <property type="match status" value="1"/>
</dbReference>
<reference evidence="11 12" key="1">
    <citation type="submission" date="2024-03" db="EMBL/GenBank/DDBJ databases">
        <title>High-quality draft genome sequence of Oceanobacter sp. wDCs-4.</title>
        <authorList>
            <person name="Dong C."/>
        </authorList>
    </citation>
    <scope>NUCLEOTIDE SEQUENCE [LARGE SCALE GENOMIC DNA]</scope>
    <source>
        <strain evidence="12">wDCs-4</strain>
    </source>
</reference>
<proteinExistence type="inferred from homology"/>
<protein>
    <recommendedName>
        <fullName evidence="4 9">Dihydropteroate synthase</fullName>
        <shortName evidence="9">DHPS</shortName>
        <ecNumber evidence="4 9">2.5.1.15</ecNumber>
    </recommendedName>
    <alternativeName>
        <fullName evidence="9">Dihydropteroate pyrophosphorylase</fullName>
    </alternativeName>
</protein>
<evidence type="ECO:0000256" key="2">
    <source>
        <dbReference type="ARBA" id="ARBA00001946"/>
    </source>
</evidence>
<keyword evidence="8 9" id="KW-0289">Folate biosynthesis</keyword>
<dbReference type="InterPro" id="IPR045031">
    <property type="entry name" value="DHP_synth-like"/>
</dbReference>
<dbReference type="InterPro" id="IPR000489">
    <property type="entry name" value="Pterin-binding_dom"/>
</dbReference>
<comment type="pathway">
    <text evidence="3 9">Cofactor biosynthesis; tetrahydrofolate biosynthesis; 7,8-dihydrofolate from 2-amino-4-hydroxy-6-hydroxymethyl-7,8-dihydropteridine diphosphate and 4-aminobenzoate: step 1/2.</text>
</comment>
<evidence type="ECO:0000256" key="7">
    <source>
        <dbReference type="ARBA" id="ARBA00022842"/>
    </source>
</evidence>
<evidence type="ECO:0000256" key="4">
    <source>
        <dbReference type="ARBA" id="ARBA00012458"/>
    </source>
</evidence>
<evidence type="ECO:0000256" key="8">
    <source>
        <dbReference type="ARBA" id="ARBA00022909"/>
    </source>
</evidence>
<dbReference type="EMBL" id="JBBKTX010000010">
    <property type="protein sequence ID" value="MFK4752620.1"/>
    <property type="molecule type" value="Genomic_DNA"/>
</dbReference>
<evidence type="ECO:0000259" key="10">
    <source>
        <dbReference type="PROSITE" id="PS50972"/>
    </source>
</evidence>
<evidence type="ECO:0000313" key="11">
    <source>
        <dbReference type="EMBL" id="MFK4752620.1"/>
    </source>
</evidence>
<comment type="catalytic activity">
    <reaction evidence="1">
        <text>(7,8-dihydropterin-6-yl)methyl diphosphate + 4-aminobenzoate = 7,8-dihydropteroate + diphosphate</text>
        <dbReference type="Rhea" id="RHEA:19949"/>
        <dbReference type="ChEBI" id="CHEBI:17836"/>
        <dbReference type="ChEBI" id="CHEBI:17839"/>
        <dbReference type="ChEBI" id="CHEBI:33019"/>
        <dbReference type="ChEBI" id="CHEBI:72950"/>
        <dbReference type="EC" id="2.5.1.15"/>
    </reaction>
</comment>
<accession>A0ABW8NIV5</accession>
<dbReference type="RefSeq" id="WP_416205830.1">
    <property type="nucleotide sequence ID" value="NZ_JBBKTX010000010.1"/>
</dbReference>
<name>A0ABW8NIV5_9GAMM</name>
<comment type="function">
    <text evidence="9">Catalyzes the condensation of para-aminobenzoate (pABA) with 6-hydroxymethyl-7,8-dihydropterin diphosphate (DHPt-PP) to form 7,8-dihydropteroate (H2Pte), the immediate precursor of folate derivatives.</text>
</comment>
<dbReference type="InterPro" id="IPR011005">
    <property type="entry name" value="Dihydropteroate_synth-like_sf"/>
</dbReference>
<evidence type="ECO:0000256" key="9">
    <source>
        <dbReference type="RuleBase" id="RU361205"/>
    </source>
</evidence>
<dbReference type="GO" id="GO:0004156">
    <property type="term" value="F:dihydropteroate synthase activity"/>
    <property type="evidence" value="ECO:0007669"/>
    <property type="project" value="UniProtKB-EC"/>
</dbReference>
<dbReference type="PROSITE" id="PS00792">
    <property type="entry name" value="DHPS_1"/>
    <property type="match status" value="1"/>
</dbReference>
<keyword evidence="5 9" id="KW-0808">Transferase</keyword>
<evidence type="ECO:0000256" key="1">
    <source>
        <dbReference type="ARBA" id="ARBA00000012"/>
    </source>
</evidence>
<dbReference type="PANTHER" id="PTHR20941:SF1">
    <property type="entry name" value="FOLIC ACID SYNTHESIS PROTEIN FOL1"/>
    <property type="match status" value="1"/>
</dbReference>
<keyword evidence="6 9" id="KW-0479">Metal-binding</keyword>
<gene>
    <name evidence="11" type="primary">folP</name>
    <name evidence="11" type="ORF">WG929_09400</name>
</gene>
<sequence length="284" mass="29920">MDKNAVILQCGKRQLSLVRPVVMGIVNTTPDSFSDGGCYNSLEAALRQAARLVADGAEIIDIGGESTRPGADPVSTSAELDRVVPVVAAIARELDVVISVDTSTAEVMAESAVAGAHLINDVRALGRHGAIEAAAASGLPVCLMHMQGQPDSMQQAPHYDSVVDEVYGFLEQRIQACLAAGIDSSQLLVDPGFGFGKSCEHNFELMRRLQEFARLGLPILAGLSRKRMIAEVTGVIQPNQRVTGSVAGAVICAMNGARILRVHDVKETVEAMKVVSATLGVLHG</sequence>
<evidence type="ECO:0000256" key="3">
    <source>
        <dbReference type="ARBA" id="ARBA00004763"/>
    </source>
</evidence>
<dbReference type="PANTHER" id="PTHR20941">
    <property type="entry name" value="FOLATE SYNTHESIS PROTEINS"/>
    <property type="match status" value="1"/>
</dbReference>
<comment type="cofactor">
    <cofactor evidence="2 9">
        <name>Mg(2+)</name>
        <dbReference type="ChEBI" id="CHEBI:18420"/>
    </cofactor>
</comment>
<dbReference type="InterPro" id="IPR006390">
    <property type="entry name" value="DHP_synth_dom"/>
</dbReference>
<dbReference type="EC" id="2.5.1.15" evidence="4 9"/>
<comment type="similarity">
    <text evidence="9">Belongs to the DHPS family.</text>
</comment>
<dbReference type="PROSITE" id="PS50972">
    <property type="entry name" value="PTERIN_BINDING"/>
    <property type="match status" value="1"/>
</dbReference>
<evidence type="ECO:0000256" key="5">
    <source>
        <dbReference type="ARBA" id="ARBA00022679"/>
    </source>
</evidence>
<dbReference type="NCBIfam" id="TIGR01496">
    <property type="entry name" value="DHPS"/>
    <property type="match status" value="1"/>
</dbReference>
<organism evidence="11 12">
    <name type="scientific">Oceanobacter antarcticus</name>
    <dbReference type="NCBI Taxonomy" id="3133425"/>
    <lineage>
        <taxon>Bacteria</taxon>
        <taxon>Pseudomonadati</taxon>
        <taxon>Pseudomonadota</taxon>
        <taxon>Gammaproteobacteria</taxon>
        <taxon>Oceanospirillales</taxon>
        <taxon>Oceanospirillaceae</taxon>
        <taxon>Oceanobacter</taxon>
    </lineage>
</organism>